<sequence>DDAPEDFVPEFNGQSADVNHHFSGKYVWLVPEYTTDPTAAATSFDVSIQRIADLALEDVAKGAHRGYRYVLPKHDGRAKAKVKEVQLLRSDSALASPPSGWSGMTKDVNEGRGRSHVYLMWKSGT</sequence>
<feature type="non-terminal residue" evidence="1">
    <location>
        <position position="1"/>
    </location>
</feature>
<dbReference type="AlphaFoldDB" id="A0A0C3P9P7"/>
<reference evidence="1 2" key="1">
    <citation type="journal article" date="2014" name="PLoS Genet.">
        <title>Analysis of the Phlebiopsis gigantea genome, transcriptome and secretome provides insight into its pioneer colonization strategies of wood.</title>
        <authorList>
            <person name="Hori C."/>
            <person name="Ishida T."/>
            <person name="Igarashi K."/>
            <person name="Samejima M."/>
            <person name="Suzuki H."/>
            <person name="Master E."/>
            <person name="Ferreira P."/>
            <person name="Ruiz-Duenas F.J."/>
            <person name="Held B."/>
            <person name="Canessa P."/>
            <person name="Larrondo L.F."/>
            <person name="Schmoll M."/>
            <person name="Druzhinina I.S."/>
            <person name="Kubicek C.P."/>
            <person name="Gaskell J.A."/>
            <person name="Kersten P."/>
            <person name="St John F."/>
            <person name="Glasner J."/>
            <person name="Sabat G."/>
            <person name="Splinter BonDurant S."/>
            <person name="Syed K."/>
            <person name="Yadav J."/>
            <person name="Mgbeahuruike A.C."/>
            <person name="Kovalchuk A."/>
            <person name="Asiegbu F.O."/>
            <person name="Lackner G."/>
            <person name="Hoffmeister D."/>
            <person name="Rencoret J."/>
            <person name="Gutierrez A."/>
            <person name="Sun H."/>
            <person name="Lindquist E."/>
            <person name="Barry K."/>
            <person name="Riley R."/>
            <person name="Grigoriev I.V."/>
            <person name="Henrissat B."/>
            <person name="Kues U."/>
            <person name="Berka R.M."/>
            <person name="Martinez A.T."/>
            <person name="Covert S.F."/>
            <person name="Blanchette R.A."/>
            <person name="Cullen D."/>
        </authorList>
    </citation>
    <scope>NUCLEOTIDE SEQUENCE [LARGE SCALE GENOMIC DNA]</scope>
    <source>
        <strain evidence="1 2">11061_1 CR5-6</strain>
    </source>
</reference>
<evidence type="ECO:0000313" key="2">
    <source>
        <dbReference type="Proteomes" id="UP000053257"/>
    </source>
</evidence>
<name>A0A0C3P9P7_PHLG1</name>
<protein>
    <submittedName>
        <fullName evidence="1">Uncharacterized protein</fullName>
    </submittedName>
</protein>
<organism evidence="1 2">
    <name type="scientific">Phlebiopsis gigantea (strain 11061_1 CR5-6)</name>
    <name type="common">White-rot fungus</name>
    <name type="synonym">Peniophora gigantea</name>
    <dbReference type="NCBI Taxonomy" id="745531"/>
    <lineage>
        <taxon>Eukaryota</taxon>
        <taxon>Fungi</taxon>
        <taxon>Dikarya</taxon>
        <taxon>Basidiomycota</taxon>
        <taxon>Agaricomycotina</taxon>
        <taxon>Agaricomycetes</taxon>
        <taxon>Polyporales</taxon>
        <taxon>Phanerochaetaceae</taxon>
        <taxon>Phlebiopsis</taxon>
    </lineage>
</organism>
<gene>
    <name evidence="1" type="ORF">PHLGIDRAFT_80592</name>
</gene>
<evidence type="ECO:0000313" key="1">
    <source>
        <dbReference type="EMBL" id="KIP01433.1"/>
    </source>
</evidence>
<dbReference type="Proteomes" id="UP000053257">
    <property type="component" value="Unassembled WGS sequence"/>
</dbReference>
<proteinExistence type="predicted"/>
<dbReference type="Gene3D" id="2.100.10.50">
    <property type="match status" value="1"/>
</dbReference>
<accession>A0A0C3P9P7</accession>
<keyword evidence="2" id="KW-1185">Reference proteome</keyword>
<dbReference type="STRING" id="745531.A0A0C3P9P7"/>
<dbReference type="OrthoDB" id="1046782at2759"/>
<dbReference type="EMBL" id="KN840792">
    <property type="protein sequence ID" value="KIP01433.1"/>
    <property type="molecule type" value="Genomic_DNA"/>
</dbReference>
<dbReference type="HOGENOM" id="CLU_130086_0_0_1"/>